<dbReference type="GO" id="GO:0071555">
    <property type="term" value="P:cell wall organization"/>
    <property type="evidence" value="ECO:0007669"/>
    <property type="project" value="UniProtKB-KW"/>
</dbReference>
<feature type="domain" description="Peptidase S11 D-Ala-D-Ala carboxypeptidase A C-terminal" evidence="19">
    <location>
        <begin position="288"/>
        <end position="379"/>
    </location>
</feature>
<comment type="pathway">
    <text evidence="2">Cell wall biogenesis; peptidoglycan biosynthesis.</text>
</comment>
<dbReference type="Pfam" id="PF07943">
    <property type="entry name" value="PBP5_C"/>
    <property type="match status" value="1"/>
</dbReference>
<dbReference type="InterPro" id="IPR015956">
    <property type="entry name" value="Peniciliin-bd_prot_C_sf"/>
</dbReference>
<comment type="catalytic activity">
    <reaction evidence="12">
        <text>Preferential cleavage: (Ac)2-L-Lys-D-Ala-|-D-Ala. Also transpeptidation of peptidyl-alanyl moieties that are N-acyl substituents of D-alanine.</text>
        <dbReference type="EC" id="3.4.16.4"/>
    </reaction>
</comment>
<proteinExistence type="inferred from homology"/>
<dbReference type="GO" id="GO:0009252">
    <property type="term" value="P:peptidoglycan biosynthetic process"/>
    <property type="evidence" value="ECO:0007669"/>
    <property type="project" value="UniProtKB-UniPathway"/>
</dbReference>
<dbReference type="GO" id="GO:0006508">
    <property type="term" value="P:proteolysis"/>
    <property type="evidence" value="ECO:0007669"/>
    <property type="project" value="UniProtKB-KW"/>
</dbReference>
<evidence type="ECO:0000256" key="10">
    <source>
        <dbReference type="ARBA" id="ARBA00022984"/>
    </source>
</evidence>
<keyword evidence="7 18" id="KW-0732">Signal</keyword>
<keyword evidence="10" id="KW-0573">Peptidoglycan synthesis</keyword>
<evidence type="ECO:0000256" key="7">
    <source>
        <dbReference type="ARBA" id="ARBA00022729"/>
    </source>
</evidence>
<dbReference type="SUPFAM" id="SSF69189">
    <property type="entry name" value="Penicillin-binding protein associated domain"/>
    <property type="match status" value="1"/>
</dbReference>
<evidence type="ECO:0000256" key="8">
    <source>
        <dbReference type="ARBA" id="ARBA00022801"/>
    </source>
</evidence>
<feature type="signal peptide" evidence="18">
    <location>
        <begin position="1"/>
        <end position="27"/>
    </location>
</feature>
<keyword evidence="9" id="KW-0133">Cell shape</keyword>
<keyword evidence="8" id="KW-0378">Hydrolase</keyword>
<keyword evidence="17" id="KW-0472">Membrane</keyword>
<evidence type="ECO:0000256" key="3">
    <source>
        <dbReference type="ARBA" id="ARBA00007164"/>
    </source>
</evidence>
<dbReference type="AlphaFoldDB" id="A0A544QYG3"/>
<dbReference type="EMBL" id="SGJB01000001">
    <property type="protein sequence ID" value="TQQ85690.1"/>
    <property type="molecule type" value="Genomic_DNA"/>
</dbReference>
<evidence type="ECO:0000256" key="4">
    <source>
        <dbReference type="ARBA" id="ARBA00012448"/>
    </source>
</evidence>
<comment type="caution">
    <text evidence="20">The sequence shown here is derived from an EMBL/GenBank/DDBJ whole genome shotgun (WGS) entry which is preliminary data.</text>
</comment>
<feature type="active site" description="Proton acceptor" evidence="13">
    <location>
        <position position="65"/>
    </location>
</feature>
<dbReference type="Proteomes" id="UP000317863">
    <property type="component" value="Unassembled WGS sequence"/>
</dbReference>
<dbReference type="OrthoDB" id="9791132at2"/>
<evidence type="ECO:0000256" key="2">
    <source>
        <dbReference type="ARBA" id="ARBA00004752"/>
    </source>
</evidence>
<organism evidence="20 21">
    <name type="scientific">Peptacetobacter hominis</name>
    <dbReference type="NCBI Taxonomy" id="2743610"/>
    <lineage>
        <taxon>Bacteria</taxon>
        <taxon>Bacillati</taxon>
        <taxon>Bacillota</taxon>
        <taxon>Clostridia</taxon>
        <taxon>Peptostreptococcales</taxon>
        <taxon>Peptostreptococcaceae</taxon>
        <taxon>Peptacetobacter</taxon>
    </lineage>
</organism>
<keyword evidence="6" id="KW-0645">Protease</keyword>
<dbReference type="Gene3D" id="2.60.410.10">
    <property type="entry name" value="D-Ala-D-Ala carboxypeptidase, C-terminal domain"/>
    <property type="match status" value="1"/>
</dbReference>
<name>A0A544QYG3_9FIRM</name>
<feature type="binding site" evidence="14">
    <location>
        <position position="239"/>
    </location>
    <ligand>
        <name>substrate</name>
    </ligand>
</feature>
<evidence type="ECO:0000256" key="9">
    <source>
        <dbReference type="ARBA" id="ARBA00022960"/>
    </source>
</evidence>
<dbReference type="PRINTS" id="PR00725">
    <property type="entry name" value="DADACBPTASE1"/>
</dbReference>
<dbReference type="InterPro" id="IPR018044">
    <property type="entry name" value="Peptidase_S11"/>
</dbReference>
<dbReference type="GO" id="GO:0008360">
    <property type="term" value="P:regulation of cell shape"/>
    <property type="evidence" value="ECO:0007669"/>
    <property type="project" value="UniProtKB-KW"/>
</dbReference>
<dbReference type="SMART" id="SM00936">
    <property type="entry name" value="PBP5_C"/>
    <property type="match status" value="1"/>
</dbReference>
<dbReference type="RefSeq" id="WP_142534920.1">
    <property type="nucleotide sequence ID" value="NZ_SGJB01000001.1"/>
</dbReference>
<evidence type="ECO:0000256" key="6">
    <source>
        <dbReference type="ARBA" id="ARBA00022670"/>
    </source>
</evidence>
<feature type="chain" id="PRO_5021981963" description="serine-type D-Ala-D-Ala carboxypeptidase" evidence="18">
    <location>
        <begin position="28"/>
        <end position="475"/>
    </location>
</feature>
<gene>
    <name evidence="20" type="ORF">EXD82_00285</name>
</gene>
<feature type="transmembrane region" description="Helical" evidence="17">
    <location>
        <begin position="392"/>
        <end position="413"/>
    </location>
</feature>
<evidence type="ECO:0000256" key="13">
    <source>
        <dbReference type="PIRSR" id="PIRSR618044-1"/>
    </source>
</evidence>
<feature type="region of interest" description="Disordered" evidence="16">
    <location>
        <begin position="423"/>
        <end position="475"/>
    </location>
</feature>
<accession>A0A544QYG3</accession>
<dbReference type="InterPro" id="IPR037167">
    <property type="entry name" value="Peptidase_S11_C_sf"/>
</dbReference>
<evidence type="ECO:0000313" key="21">
    <source>
        <dbReference type="Proteomes" id="UP000317863"/>
    </source>
</evidence>
<keyword evidence="5 20" id="KW-0121">Carboxypeptidase</keyword>
<feature type="compositionally biased region" description="Basic residues" evidence="16">
    <location>
        <begin position="447"/>
        <end position="456"/>
    </location>
</feature>
<evidence type="ECO:0000256" key="12">
    <source>
        <dbReference type="ARBA" id="ARBA00034000"/>
    </source>
</evidence>
<evidence type="ECO:0000256" key="17">
    <source>
        <dbReference type="SAM" id="Phobius"/>
    </source>
</evidence>
<evidence type="ECO:0000256" key="5">
    <source>
        <dbReference type="ARBA" id="ARBA00022645"/>
    </source>
</evidence>
<dbReference type="PANTHER" id="PTHR21581">
    <property type="entry name" value="D-ALANYL-D-ALANINE CARBOXYPEPTIDASE"/>
    <property type="match status" value="1"/>
</dbReference>
<comment type="similarity">
    <text evidence="3 15">Belongs to the peptidase S11 family.</text>
</comment>
<dbReference type="InterPro" id="IPR012338">
    <property type="entry name" value="Beta-lactam/transpept-like"/>
</dbReference>
<dbReference type="Pfam" id="PF00768">
    <property type="entry name" value="Peptidase_S11"/>
    <property type="match status" value="1"/>
</dbReference>
<evidence type="ECO:0000256" key="18">
    <source>
        <dbReference type="SAM" id="SignalP"/>
    </source>
</evidence>
<keyword evidence="21" id="KW-1185">Reference proteome</keyword>
<dbReference type="PANTHER" id="PTHR21581:SF6">
    <property type="entry name" value="TRAFFICKING PROTEIN PARTICLE COMPLEX SUBUNIT 12"/>
    <property type="match status" value="1"/>
</dbReference>
<dbReference type="SUPFAM" id="SSF56601">
    <property type="entry name" value="beta-lactamase/transpeptidase-like"/>
    <property type="match status" value="1"/>
</dbReference>
<dbReference type="EC" id="3.4.16.4" evidence="4"/>
<dbReference type="GO" id="GO:0009002">
    <property type="term" value="F:serine-type D-Ala-D-Ala carboxypeptidase activity"/>
    <property type="evidence" value="ECO:0007669"/>
    <property type="project" value="UniProtKB-EC"/>
</dbReference>
<evidence type="ECO:0000313" key="20">
    <source>
        <dbReference type="EMBL" id="TQQ85690.1"/>
    </source>
</evidence>
<keyword evidence="11" id="KW-0961">Cell wall biogenesis/degradation</keyword>
<sequence>MKKIFSLLLAAIISVSSVLYTRFPSYAASRPSLVAKYAVLLDYETGKVLYQKNGNVKMYPASTTKAWTAYLVIKHVKNLDETVTIGDLPYIEPTSMFLQKGESFTVRELLLALMLHSCNDVAYVLAEYVSGSIEEFAKLMNEEAEAIGCTNTHFNNPNGLPDTNHYSTAKDMALIARQAMTDSTFREIVSTESVTFEPTAQYPQKRVYTNSNQFLTSNGYMTYRGKKVPIKYDIVDGIKTGFTNAAGKCLLSTAIKDKQRVIAAVFNSTNEGIYPDSRAIIDYGFENYDSYTIVDKDEFVESKRKLFTKQKELVYQPEQNYTVLVSEGAPLDGEYTAEKELDNIDLPVKKGDVVGKMSVYKDGKLIKKINLVANNDLDSIFSFFTESSLFKILSAILKTVIAIIAILIILLILRKFYIRKKRRNRRKSSERESRKIHGKSQTPISKEKRKKTKKSIKRDTGKVVVKRKSKNNKTD</sequence>
<evidence type="ECO:0000256" key="16">
    <source>
        <dbReference type="SAM" id="MobiDB-lite"/>
    </source>
</evidence>
<protein>
    <recommendedName>
        <fullName evidence="4">serine-type D-Ala-D-Ala carboxypeptidase</fullName>
        <ecNumber evidence="4">3.4.16.4</ecNumber>
    </recommendedName>
</protein>
<evidence type="ECO:0000256" key="14">
    <source>
        <dbReference type="PIRSR" id="PIRSR618044-2"/>
    </source>
</evidence>
<dbReference type="Gene3D" id="3.40.710.10">
    <property type="entry name" value="DD-peptidase/beta-lactamase superfamily"/>
    <property type="match status" value="1"/>
</dbReference>
<evidence type="ECO:0000259" key="19">
    <source>
        <dbReference type="SMART" id="SM00936"/>
    </source>
</evidence>
<dbReference type="InterPro" id="IPR001967">
    <property type="entry name" value="Peptidase_S11_N"/>
</dbReference>
<dbReference type="UniPathway" id="UPA00219"/>
<feature type="active site" evidence="13">
    <location>
        <position position="117"/>
    </location>
</feature>
<feature type="compositionally biased region" description="Basic residues" evidence="16">
    <location>
        <begin position="464"/>
        <end position="475"/>
    </location>
</feature>
<evidence type="ECO:0000256" key="15">
    <source>
        <dbReference type="RuleBase" id="RU004016"/>
    </source>
</evidence>
<evidence type="ECO:0000256" key="1">
    <source>
        <dbReference type="ARBA" id="ARBA00003217"/>
    </source>
</evidence>
<feature type="active site" description="Acyl-ester intermediate" evidence="13">
    <location>
        <position position="62"/>
    </location>
</feature>
<dbReference type="InterPro" id="IPR012907">
    <property type="entry name" value="Peptidase_S11_C"/>
</dbReference>
<keyword evidence="17" id="KW-0812">Transmembrane</keyword>
<evidence type="ECO:0000256" key="11">
    <source>
        <dbReference type="ARBA" id="ARBA00023316"/>
    </source>
</evidence>
<comment type="function">
    <text evidence="1">Removes C-terminal D-alanyl residues from sugar-peptide cell wall precursors.</text>
</comment>
<keyword evidence="17" id="KW-1133">Transmembrane helix</keyword>
<reference evidence="20 21" key="1">
    <citation type="submission" date="2019-02" db="EMBL/GenBank/DDBJ databases">
        <title>Peptostreptococcaceae bacterium ZHW00191 nov., a new bacterium isolated from the human gut.</title>
        <authorList>
            <person name="Zhou H.-W."/>
            <person name="Chen X.-J."/>
        </authorList>
    </citation>
    <scope>NUCLEOTIDE SEQUENCE [LARGE SCALE GENOMIC DNA]</scope>
    <source>
        <strain evidence="20 21">ZHW00191</strain>
    </source>
</reference>